<proteinExistence type="predicted"/>
<sequence>MSRKSVPRFCDNDMRKNKDLKCWSESERLRRVLGHDAEKCERFSDDIMLSFFDVASKPALHHVIKETFHEDHLARPFRLPHRDIKGEDPARSIPQL</sequence>
<name>A0A8I2KFB1_RHILV</name>
<reference evidence="1" key="1">
    <citation type="submission" date="2019-10" db="EMBL/GenBank/DDBJ databases">
        <title>Rhizobium leguminosarum symbiovar viciae collection.</title>
        <authorList>
            <person name="Boivin S."/>
            <person name="Lepetit M."/>
        </authorList>
    </citation>
    <scope>NUCLEOTIDE SEQUENCE</scope>
    <source>
        <strain evidence="1">L143</strain>
    </source>
</reference>
<protein>
    <submittedName>
        <fullName evidence="1">Uncharacterized protein</fullName>
    </submittedName>
</protein>
<dbReference type="AlphaFoldDB" id="A0A8I2KFB1"/>
<evidence type="ECO:0000313" key="1">
    <source>
        <dbReference type="EMBL" id="NKM44264.1"/>
    </source>
</evidence>
<comment type="caution">
    <text evidence="1">The sequence shown here is derived from an EMBL/GenBank/DDBJ whole genome shotgun (WGS) entry which is preliminary data.</text>
</comment>
<organism evidence="1 2">
    <name type="scientific">Rhizobium leguminosarum bv. viciae</name>
    <dbReference type="NCBI Taxonomy" id="387"/>
    <lineage>
        <taxon>Bacteria</taxon>
        <taxon>Pseudomonadati</taxon>
        <taxon>Pseudomonadota</taxon>
        <taxon>Alphaproteobacteria</taxon>
        <taxon>Hyphomicrobiales</taxon>
        <taxon>Rhizobiaceae</taxon>
        <taxon>Rhizobium/Agrobacterium group</taxon>
        <taxon>Rhizobium</taxon>
    </lineage>
</organism>
<gene>
    <name evidence="1" type="ORF">GFL91_04500</name>
</gene>
<dbReference type="Proteomes" id="UP000662259">
    <property type="component" value="Unassembled WGS sequence"/>
</dbReference>
<dbReference type="EMBL" id="WIEZ01000002">
    <property type="protein sequence ID" value="NKM44264.1"/>
    <property type="molecule type" value="Genomic_DNA"/>
</dbReference>
<accession>A0A8I2KFB1</accession>
<evidence type="ECO:0000313" key="2">
    <source>
        <dbReference type="Proteomes" id="UP000662259"/>
    </source>
</evidence>